<dbReference type="Proteomes" id="UP001227192">
    <property type="component" value="Unassembled WGS sequence"/>
</dbReference>
<keyword evidence="3" id="KW-1185">Reference proteome</keyword>
<gene>
    <name evidence="2" type="ORF">VN97_g3334</name>
</gene>
<accession>A0AAI9TMB2</accession>
<protein>
    <submittedName>
        <fullName evidence="2">Uncharacterized protein</fullName>
    </submittedName>
</protein>
<reference evidence="2" key="1">
    <citation type="submission" date="2015-06" db="EMBL/GenBank/DDBJ databases">
        <authorList>
            <person name="Nguyen H."/>
        </authorList>
    </citation>
    <scope>NUCLEOTIDE SEQUENCE</scope>
    <source>
        <strain evidence="2">DAOM 180753</strain>
    </source>
</reference>
<reference evidence="2" key="2">
    <citation type="journal article" date="2016" name="Fungal Biol.">
        <title>Ochratoxin A production by Penicillium thymicola.</title>
        <authorList>
            <person name="Nguyen H.D.T."/>
            <person name="McMullin D.R."/>
            <person name="Ponomareva E."/>
            <person name="Riley R."/>
            <person name="Pomraning K.R."/>
            <person name="Baker S.E."/>
            <person name="Seifert K.A."/>
        </authorList>
    </citation>
    <scope>NUCLEOTIDE SEQUENCE</scope>
    <source>
        <strain evidence="2">DAOM 180753</strain>
    </source>
</reference>
<comment type="caution">
    <text evidence="2">The sequence shown here is derived from an EMBL/GenBank/DDBJ whole genome shotgun (WGS) entry which is preliminary data.</text>
</comment>
<feature type="compositionally biased region" description="Low complexity" evidence="1">
    <location>
        <begin position="7"/>
        <end position="21"/>
    </location>
</feature>
<name>A0AAI9TMB2_PENTH</name>
<dbReference type="EMBL" id="LACB01000070">
    <property type="protein sequence ID" value="KAJ9489932.1"/>
    <property type="molecule type" value="Genomic_DNA"/>
</dbReference>
<dbReference type="AlphaFoldDB" id="A0AAI9TMB2"/>
<proteinExistence type="predicted"/>
<organism evidence="2 3">
    <name type="scientific">Penicillium thymicola</name>
    <dbReference type="NCBI Taxonomy" id="293382"/>
    <lineage>
        <taxon>Eukaryota</taxon>
        <taxon>Fungi</taxon>
        <taxon>Dikarya</taxon>
        <taxon>Ascomycota</taxon>
        <taxon>Pezizomycotina</taxon>
        <taxon>Eurotiomycetes</taxon>
        <taxon>Eurotiomycetidae</taxon>
        <taxon>Eurotiales</taxon>
        <taxon>Aspergillaceae</taxon>
        <taxon>Penicillium</taxon>
    </lineage>
</organism>
<sequence>MLYVKVSASRSRWGPSPGSSGHTAYHEKDHLLDVSRIQNRHHQSSDQGEVALGVLEAKFRMIFIARGKSPSPRGKYPRRPHLCHVSSTIKPTSVRL</sequence>
<evidence type="ECO:0000313" key="3">
    <source>
        <dbReference type="Proteomes" id="UP001227192"/>
    </source>
</evidence>
<evidence type="ECO:0000256" key="1">
    <source>
        <dbReference type="SAM" id="MobiDB-lite"/>
    </source>
</evidence>
<evidence type="ECO:0000313" key="2">
    <source>
        <dbReference type="EMBL" id="KAJ9489932.1"/>
    </source>
</evidence>
<feature type="region of interest" description="Disordered" evidence="1">
    <location>
        <begin position="1"/>
        <end position="25"/>
    </location>
</feature>